<dbReference type="RefSeq" id="WP_203670796.1">
    <property type="nucleotide sequence ID" value="NZ_BONP01000002.1"/>
</dbReference>
<feature type="region of interest" description="Disordered" evidence="1">
    <location>
        <begin position="37"/>
        <end position="80"/>
    </location>
</feature>
<feature type="compositionally biased region" description="Low complexity" evidence="1">
    <location>
        <begin position="45"/>
        <end position="60"/>
    </location>
</feature>
<feature type="signal peptide" evidence="2">
    <location>
        <begin position="1"/>
        <end position="33"/>
    </location>
</feature>
<reference evidence="3 4" key="1">
    <citation type="submission" date="2021-01" db="EMBL/GenBank/DDBJ databases">
        <title>Whole genome shotgun sequence of Cellulomonas phragmiteti NBRC 110785.</title>
        <authorList>
            <person name="Komaki H."/>
            <person name="Tamura T."/>
        </authorList>
    </citation>
    <scope>NUCLEOTIDE SEQUENCE [LARGE SCALE GENOMIC DNA]</scope>
    <source>
        <strain evidence="3 4">NBRC 110785</strain>
    </source>
</reference>
<evidence type="ECO:0000256" key="2">
    <source>
        <dbReference type="SAM" id="SignalP"/>
    </source>
</evidence>
<gene>
    <name evidence="3" type="ORF">Cph01nite_04970</name>
</gene>
<evidence type="ECO:0008006" key="5">
    <source>
        <dbReference type="Google" id="ProtNLM"/>
    </source>
</evidence>
<accession>A0ABQ4DHB7</accession>
<feature type="chain" id="PRO_5047321646" description="Ricin B lectin domain-containing protein" evidence="2">
    <location>
        <begin position="34"/>
        <end position="211"/>
    </location>
</feature>
<sequence>MTRAPHAPRPRPTALRTAGTAACALALGLGLTACTTGTEDPVGSPTPGTTAPAPADPTTEPADDPTETTAPGEALLDGTRQVDVQTYGARWVTTSVEGGITTVADPAESDVPTTWVIEPASDGGHLMRSTATVDGRDLCLNAPGNDVLGLETCDATSPSQLLDVGSLDQPEQVSIVTADGYLVADPDGGLALASDASGPGTVFVLVDRGPA</sequence>
<evidence type="ECO:0000313" key="4">
    <source>
        <dbReference type="Proteomes" id="UP000614741"/>
    </source>
</evidence>
<evidence type="ECO:0000256" key="1">
    <source>
        <dbReference type="SAM" id="MobiDB-lite"/>
    </source>
</evidence>
<comment type="caution">
    <text evidence="3">The sequence shown here is derived from an EMBL/GenBank/DDBJ whole genome shotgun (WGS) entry which is preliminary data.</text>
</comment>
<proteinExistence type="predicted"/>
<dbReference type="EMBL" id="BONP01000002">
    <property type="protein sequence ID" value="GIG38735.1"/>
    <property type="molecule type" value="Genomic_DNA"/>
</dbReference>
<keyword evidence="2" id="KW-0732">Signal</keyword>
<evidence type="ECO:0000313" key="3">
    <source>
        <dbReference type="EMBL" id="GIG38735.1"/>
    </source>
</evidence>
<dbReference type="Proteomes" id="UP000614741">
    <property type="component" value="Unassembled WGS sequence"/>
</dbReference>
<organism evidence="3 4">
    <name type="scientific">Cellulomonas phragmiteti</name>
    <dbReference type="NCBI Taxonomy" id="478780"/>
    <lineage>
        <taxon>Bacteria</taxon>
        <taxon>Bacillati</taxon>
        <taxon>Actinomycetota</taxon>
        <taxon>Actinomycetes</taxon>
        <taxon>Micrococcales</taxon>
        <taxon>Cellulomonadaceae</taxon>
        <taxon>Cellulomonas</taxon>
    </lineage>
</organism>
<keyword evidence="4" id="KW-1185">Reference proteome</keyword>
<protein>
    <recommendedName>
        <fullName evidence="5">Ricin B lectin domain-containing protein</fullName>
    </recommendedName>
</protein>
<dbReference type="PROSITE" id="PS51257">
    <property type="entry name" value="PROKAR_LIPOPROTEIN"/>
    <property type="match status" value="1"/>
</dbReference>
<name>A0ABQ4DHB7_9CELL</name>